<evidence type="ECO:0000256" key="4">
    <source>
        <dbReference type="ARBA" id="ARBA00022692"/>
    </source>
</evidence>
<feature type="transmembrane region" description="Helical" evidence="9">
    <location>
        <begin position="143"/>
        <end position="161"/>
    </location>
</feature>
<comment type="caution">
    <text evidence="12">The sequence shown here is derived from an EMBL/GenBank/DDBJ whole genome shotgun (WGS) entry which is preliminary data.</text>
</comment>
<dbReference type="RefSeq" id="WP_101028262.1">
    <property type="nucleotide sequence ID" value="NZ_CABMMZ010000013.1"/>
</dbReference>
<dbReference type="GO" id="GO:0005524">
    <property type="term" value="F:ATP binding"/>
    <property type="evidence" value="ECO:0007669"/>
    <property type="project" value="UniProtKB-KW"/>
</dbReference>
<dbReference type="InterPro" id="IPR036640">
    <property type="entry name" value="ABC1_TM_sf"/>
</dbReference>
<feature type="transmembrane region" description="Helical" evidence="9">
    <location>
        <begin position="260"/>
        <end position="282"/>
    </location>
</feature>
<dbReference type="InterPro" id="IPR003439">
    <property type="entry name" value="ABC_transporter-like_ATP-bd"/>
</dbReference>
<dbReference type="AlphaFoldDB" id="A0A2N0V0M2"/>
<evidence type="ECO:0000256" key="7">
    <source>
        <dbReference type="ARBA" id="ARBA00022989"/>
    </source>
</evidence>
<evidence type="ECO:0000259" key="11">
    <source>
        <dbReference type="PROSITE" id="PS50929"/>
    </source>
</evidence>
<feature type="domain" description="ABC transmembrane type-1" evidence="11">
    <location>
        <begin position="26"/>
        <end position="310"/>
    </location>
</feature>
<keyword evidence="3" id="KW-1003">Cell membrane</keyword>
<dbReference type="PROSITE" id="PS50893">
    <property type="entry name" value="ABC_TRANSPORTER_2"/>
    <property type="match status" value="1"/>
</dbReference>
<keyword evidence="8 9" id="KW-0472">Membrane</keyword>
<evidence type="ECO:0000256" key="2">
    <source>
        <dbReference type="ARBA" id="ARBA00022448"/>
    </source>
</evidence>
<dbReference type="Gene3D" id="3.40.50.300">
    <property type="entry name" value="P-loop containing nucleotide triphosphate hydrolases"/>
    <property type="match status" value="1"/>
</dbReference>
<dbReference type="GO" id="GO:0016887">
    <property type="term" value="F:ATP hydrolysis activity"/>
    <property type="evidence" value="ECO:0007669"/>
    <property type="project" value="InterPro"/>
</dbReference>
<accession>A0A2N0V0M2</accession>
<evidence type="ECO:0000256" key="1">
    <source>
        <dbReference type="ARBA" id="ARBA00004651"/>
    </source>
</evidence>
<dbReference type="InterPro" id="IPR011527">
    <property type="entry name" value="ABC1_TM_dom"/>
</dbReference>
<dbReference type="SMART" id="SM00382">
    <property type="entry name" value="AAA"/>
    <property type="match status" value="1"/>
</dbReference>
<dbReference type="Pfam" id="PF00664">
    <property type="entry name" value="ABC_membrane"/>
    <property type="match status" value="1"/>
</dbReference>
<evidence type="ECO:0000256" key="6">
    <source>
        <dbReference type="ARBA" id="ARBA00022840"/>
    </source>
</evidence>
<feature type="transmembrane region" description="Helical" evidence="9">
    <location>
        <begin position="64"/>
        <end position="88"/>
    </location>
</feature>
<feature type="transmembrane region" description="Helical" evidence="9">
    <location>
        <begin position="21"/>
        <end position="44"/>
    </location>
</feature>
<dbReference type="Gene3D" id="1.20.1560.10">
    <property type="entry name" value="ABC transporter type 1, transmembrane domain"/>
    <property type="match status" value="1"/>
</dbReference>
<dbReference type="Pfam" id="PF00005">
    <property type="entry name" value="ABC_tran"/>
    <property type="match status" value="1"/>
</dbReference>
<keyword evidence="2" id="KW-0813">Transport</keyword>
<proteinExistence type="predicted"/>
<keyword evidence="6 12" id="KW-0067">ATP-binding</keyword>
<dbReference type="CDD" id="cd18547">
    <property type="entry name" value="ABC_6TM_Tm288_like"/>
    <property type="match status" value="1"/>
</dbReference>
<sequence>MKNSAKKSSSVKKVLKKIKPYSFYLILALVSAIISVSLTLYIPVLTGNAIDNIIDKGNVDFASVIQILVYIGVGIGGVALFQWIMTYFTNIVSYRTVRDLRREVFEKFNTVPLSYIDTTPHGDLISRVINDVDAVGDGLTQMFLQLFSGIVTIVGTLVFMLTINWKIALVVVVLTPLSLFVAAFIGKMTHNRFTRQQALNGDISSYVEEHIGNQRIVKAFSYEDRAFEEFEKYNDELLEVGFKAQFAGALANPSTRFVNALVYAAVGIMGALFAVAGTLSVGQLSCFLTYANQYTKPFNEVTGVLTQLQTGIAAAGRVFEVLEADNEIPDNSTKELEHCKGNVRIENVNFSYTKEKPLITNFSLDVKSGSHIAIVGPTGCGKTTFINLLMRFYDTDSGKISIDGVDIMDITRDNLRKCYGMVLQDSWLFNGTIMENLRYGNENATEEEVITAAKAAYAHSFIRRMSDGYNTVISEDGGNLSQGQKQLLCIARAMLTNPSILILDEATSSIDTLTEIRVQKAFAKMMKGKTSFVVAHRLSTIKESDVILVMKDGNIIEQGTHEELLAKGGFYNKLYNSQFAKQ</sequence>
<evidence type="ECO:0000256" key="5">
    <source>
        <dbReference type="ARBA" id="ARBA00022741"/>
    </source>
</evidence>
<evidence type="ECO:0000313" key="13">
    <source>
        <dbReference type="Proteomes" id="UP000233425"/>
    </source>
</evidence>
<dbReference type="InterPro" id="IPR017871">
    <property type="entry name" value="ABC_transporter-like_CS"/>
</dbReference>
<evidence type="ECO:0000313" key="12">
    <source>
        <dbReference type="EMBL" id="PKD32784.1"/>
    </source>
</evidence>
<organism evidence="12 13">
    <name type="scientific">Ruminococcus bromii</name>
    <dbReference type="NCBI Taxonomy" id="40518"/>
    <lineage>
        <taxon>Bacteria</taxon>
        <taxon>Bacillati</taxon>
        <taxon>Bacillota</taxon>
        <taxon>Clostridia</taxon>
        <taxon>Eubacteriales</taxon>
        <taxon>Oscillospiraceae</taxon>
        <taxon>Ruminococcus</taxon>
    </lineage>
</organism>
<reference evidence="12" key="1">
    <citation type="journal article" date="2018" name="Environ. Microbiol.">
        <title>Sporulation capability and amylosome conservation among diverse human colonic and rumen isolates of the keystone starch-degrader Ruminococcus bromii.</title>
        <authorList>
            <person name="Mukhopadhya I."/>
            <person name="Morais S."/>
            <person name="Laverde-Gomez J."/>
            <person name="Sheridan P.O."/>
            <person name="Walker A.W."/>
            <person name="Kelly W."/>
            <person name="Klieve A.V."/>
            <person name="Ouwerkerk D."/>
            <person name="Duncan S.H."/>
            <person name="Louis P."/>
            <person name="Koropatkin N."/>
            <person name="Cockburn D."/>
            <person name="Kibler R."/>
            <person name="Cooper P.J."/>
            <person name="Sandoval C."/>
            <person name="Crost E."/>
            <person name="Juge N."/>
            <person name="Bayer E.A."/>
            <person name="Flint H.J."/>
        </authorList>
    </citation>
    <scope>NUCLEOTIDE SEQUENCE [LARGE SCALE GENOMIC DNA]</scope>
    <source>
        <strain evidence="12">ATCC 27255</strain>
    </source>
</reference>
<feature type="domain" description="ABC transporter" evidence="10">
    <location>
        <begin position="343"/>
        <end position="577"/>
    </location>
</feature>
<dbReference type="InterPro" id="IPR039421">
    <property type="entry name" value="Type_1_exporter"/>
</dbReference>
<keyword evidence="7 9" id="KW-1133">Transmembrane helix</keyword>
<name>A0A2N0V0M2_9FIRM</name>
<dbReference type="GO" id="GO:0015421">
    <property type="term" value="F:ABC-type oligopeptide transporter activity"/>
    <property type="evidence" value="ECO:0007669"/>
    <property type="project" value="TreeGrafter"/>
</dbReference>
<evidence type="ECO:0000256" key="3">
    <source>
        <dbReference type="ARBA" id="ARBA00022475"/>
    </source>
</evidence>
<dbReference type="CDD" id="cd03254">
    <property type="entry name" value="ABCC_Glucan_exporter_like"/>
    <property type="match status" value="1"/>
</dbReference>
<keyword evidence="13" id="KW-1185">Reference proteome</keyword>
<dbReference type="SUPFAM" id="SSF90123">
    <property type="entry name" value="ABC transporter transmembrane region"/>
    <property type="match status" value="1"/>
</dbReference>
<keyword evidence="5" id="KW-0547">Nucleotide-binding</keyword>
<dbReference type="EMBL" id="NNSR01000013">
    <property type="protein sequence ID" value="PKD32784.1"/>
    <property type="molecule type" value="Genomic_DNA"/>
</dbReference>
<dbReference type="InterPro" id="IPR027417">
    <property type="entry name" value="P-loop_NTPase"/>
</dbReference>
<evidence type="ECO:0000256" key="9">
    <source>
        <dbReference type="SAM" id="Phobius"/>
    </source>
</evidence>
<keyword evidence="4 9" id="KW-0812">Transmembrane</keyword>
<dbReference type="FunFam" id="1.20.1560.10:FF:000011">
    <property type="entry name" value="Multidrug ABC transporter ATP-binding protein"/>
    <property type="match status" value="1"/>
</dbReference>
<dbReference type="Proteomes" id="UP000233425">
    <property type="component" value="Unassembled WGS sequence"/>
</dbReference>
<comment type="subcellular location">
    <subcellularLocation>
        <location evidence="1">Cell membrane</location>
        <topology evidence="1">Multi-pass membrane protein</topology>
    </subcellularLocation>
</comment>
<dbReference type="GO" id="GO:0005886">
    <property type="term" value="C:plasma membrane"/>
    <property type="evidence" value="ECO:0007669"/>
    <property type="project" value="UniProtKB-SubCell"/>
</dbReference>
<dbReference type="PANTHER" id="PTHR43394">
    <property type="entry name" value="ATP-DEPENDENT PERMEASE MDL1, MITOCHONDRIAL"/>
    <property type="match status" value="1"/>
</dbReference>
<dbReference type="SUPFAM" id="SSF52540">
    <property type="entry name" value="P-loop containing nucleoside triphosphate hydrolases"/>
    <property type="match status" value="1"/>
</dbReference>
<dbReference type="PROSITE" id="PS50929">
    <property type="entry name" value="ABC_TM1F"/>
    <property type="match status" value="1"/>
</dbReference>
<evidence type="ECO:0000259" key="10">
    <source>
        <dbReference type="PROSITE" id="PS50893"/>
    </source>
</evidence>
<protein>
    <submittedName>
        <fullName evidence="12">Putative ABC transporter ATP-binding protein</fullName>
    </submittedName>
</protein>
<evidence type="ECO:0000256" key="8">
    <source>
        <dbReference type="ARBA" id="ARBA00023136"/>
    </source>
</evidence>
<feature type="transmembrane region" description="Helical" evidence="9">
    <location>
        <begin position="167"/>
        <end position="186"/>
    </location>
</feature>
<dbReference type="FunFam" id="3.40.50.300:FF:000287">
    <property type="entry name" value="Multidrug ABC transporter ATP-binding protein"/>
    <property type="match status" value="1"/>
</dbReference>
<gene>
    <name evidence="12" type="ORF">RBATCC27255_00098</name>
</gene>
<dbReference type="InterPro" id="IPR003593">
    <property type="entry name" value="AAA+_ATPase"/>
</dbReference>
<dbReference type="PROSITE" id="PS00211">
    <property type="entry name" value="ABC_TRANSPORTER_1"/>
    <property type="match status" value="1"/>
</dbReference>
<dbReference type="PANTHER" id="PTHR43394:SF1">
    <property type="entry name" value="ATP-BINDING CASSETTE SUB-FAMILY B MEMBER 10, MITOCHONDRIAL"/>
    <property type="match status" value="1"/>
</dbReference>